<keyword evidence="1" id="KW-0456">Lyase</keyword>
<evidence type="ECO:0000259" key="7">
    <source>
        <dbReference type="Pfam" id="PF22451"/>
    </source>
</evidence>
<evidence type="ECO:0000256" key="4">
    <source>
        <dbReference type="ARBA" id="ARBA00023471"/>
    </source>
</evidence>
<dbReference type="RefSeq" id="WP_074737221.1">
    <property type="nucleotide sequence ID" value="NZ_FNNP01000004.1"/>
</dbReference>
<dbReference type="EMBL" id="FNNP01000004">
    <property type="protein sequence ID" value="SDX26249.1"/>
    <property type="molecule type" value="Genomic_DNA"/>
</dbReference>
<evidence type="ECO:0000256" key="2">
    <source>
        <dbReference type="ARBA" id="ARBA00023444"/>
    </source>
</evidence>
<dbReference type="STRING" id="985054.SAMN05444358_10493"/>
<protein>
    <recommendedName>
        <fullName evidence="4">siroheme decarboxylase</fullName>
        <ecNumber evidence="4">4.1.1.111</ecNumber>
    </recommendedName>
</protein>
<dbReference type="Proteomes" id="UP000183400">
    <property type="component" value="Unassembled WGS sequence"/>
</dbReference>
<comment type="pathway">
    <text evidence="2">Porphyrin-containing compound metabolism.</text>
</comment>
<name>A0A1H3ABL7_9RHOB</name>
<dbReference type="SMART" id="SM00344">
    <property type="entry name" value="HTH_ASNC"/>
    <property type="match status" value="1"/>
</dbReference>
<evidence type="ECO:0000256" key="3">
    <source>
        <dbReference type="ARBA" id="ARBA00023457"/>
    </source>
</evidence>
<dbReference type="Pfam" id="PF22451">
    <property type="entry name" value="NirdL-like_HTH"/>
    <property type="match status" value="1"/>
</dbReference>
<dbReference type="Gene3D" id="3.30.70.3460">
    <property type="match status" value="1"/>
</dbReference>
<evidence type="ECO:0000259" key="6">
    <source>
        <dbReference type="Pfam" id="PF17805"/>
    </source>
</evidence>
<accession>A0A1H3ABL7</accession>
<dbReference type="AlphaFoldDB" id="A0A1H3ABL7"/>
<dbReference type="Pfam" id="PF17805">
    <property type="entry name" value="AsnC_trans_reg2"/>
    <property type="match status" value="1"/>
</dbReference>
<dbReference type="InterPro" id="IPR053953">
    <property type="entry name" value="NirdL-like_HTH"/>
</dbReference>
<dbReference type="InterPro" id="IPR036390">
    <property type="entry name" value="WH_DNA-bd_sf"/>
</dbReference>
<dbReference type="PANTHER" id="PTHR43413:SF1">
    <property type="entry name" value="SIROHEME DECARBOXYLASE NIRL SUBUNIT"/>
    <property type="match status" value="1"/>
</dbReference>
<dbReference type="EC" id="4.1.1.111" evidence="4"/>
<dbReference type="OrthoDB" id="9806536at2"/>
<comment type="similarity">
    <text evidence="3">Belongs to the Ahb/Nir family.</text>
</comment>
<feature type="domain" description="Siroheme decarboxylase NirL-like HTH" evidence="7">
    <location>
        <begin position="6"/>
        <end position="52"/>
    </location>
</feature>
<dbReference type="PANTHER" id="PTHR43413">
    <property type="entry name" value="TRANSCRIPTIONAL REGULATOR, ASNC FAMILY"/>
    <property type="match status" value="1"/>
</dbReference>
<evidence type="ECO:0000256" key="1">
    <source>
        <dbReference type="ARBA" id="ARBA00023239"/>
    </source>
</evidence>
<dbReference type="GO" id="GO:0016829">
    <property type="term" value="F:lyase activity"/>
    <property type="evidence" value="ECO:0007669"/>
    <property type="project" value="UniProtKB-KW"/>
</dbReference>
<proteinExistence type="inferred from homology"/>
<feature type="domain" description="Siroheme decarboxylase AsnC-like ligand binding" evidence="6">
    <location>
        <begin position="62"/>
        <end position="150"/>
    </location>
</feature>
<evidence type="ECO:0000313" key="8">
    <source>
        <dbReference type="EMBL" id="SDX26249.1"/>
    </source>
</evidence>
<evidence type="ECO:0000313" key="9">
    <source>
        <dbReference type="Proteomes" id="UP000183400"/>
    </source>
</evidence>
<dbReference type="InterPro" id="IPR019888">
    <property type="entry name" value="Tscrpt_reg_AsnC-like"/>
</dbReference>
<evidence type="ECO:0000256" key="5">
    <source>
        <dbReference type="ARBA" id="ARBA00048470"/>
    </source>
</evidence>
<reference evidence="9" key="1">
    <citation type="submission" date="2016-10" db="EMBL/GenBank/DDBJ databases">
        <authorList>
            <person name="Varghese N."/>
            <person name="Submissions S."/>
        </authorList>
    </citation>
    <scope>NUCLEOTIDE SEQUENCE [LARGE SCALE GENOMIC DNA]</scope>
    <source>
        <strain evidence="9">DSM 27839</strain>
    </source>
</reference>
<comment type="catalytic activity">
    <reaction evidence="5">
        <text>siroheme + 2 H(+) = 12,18-didecarboxysiroheme + 2 CO2</text>
        <dbReference type="Rhea" id="RHEA:19093"/>
        <dbReference type="ChEBI" id="CHEBI:15378"/>
        <dbReference type="ChEBI" id="CHEBI:16526"/>
        <dbReference type="ChEBI" id="CHEBI:60052"/>
        <dbReference type="ChEBI" id="CHEBI:140497"/>
        <dbReference type="EC" id="4.1.1.111"/>
    </reaction>
</comment>
<keyword evidence="9" id="KW-1185">Reference proteome</keyword>
<dbReference type="InterPro" id="IPR040523">
    <property type="entry name" value="AsnC_trans_reg2"/>
</dbReference>
<dbReference type="SUPFAM" id="SSF46785">
    <property type="entry name" value="Winged helix' DNA-binding domain"/>
    <property type="match status" value="1"/>
</dbReference>
<dbReference type="InterPro" id="IPR050684">
    <property type="entry name" value="HTH-Siroheme_Decarb"/>
</dbReference>
<organism evidence="8 9">
    <name type="scientific">Ruegeria halocynthiae</name>
    <dbReference type="NCBI Taxonomy" id="985054"/>
    <lineage>
        <taxon>Bacteria</taxon>
        <taxon>Pseudomonadati</taxon>
        <taxon>Pseudomonadota</taxon>
        <taxon>Alphaproteobacteria</taxon>
        <taxon>Rhodobacterales</taxon>
        <taxon>Roseobacteraceae</taxon>
        <taxon>Ruegeria</taxon>
    </lineage>
</organism>
<sequence>MIDATDRHIIEALQSGLPLVPAPYAVVAETLGLDEGALLDRLAKLKSRGVIRRIAAAPNHYKLGMMANGMTVWDVEDSRIAELGAQIGALPFVTHCYERPRALPDWPYNLFAMVHGTDRVEVEEKRAEIAAILGDACQAKDILYSTRILKKTGLRLKKKG</sequence>
<gene>
    <name evidence="8" type="ORF">SAMN05444358_10493</name>
</gene>